<sequence>MSQSSNGGGDGPALPPSLKAFASSPTGFILGLILTPLLNGVEGVVEKVLWAINYVFFGHSRSSTVGDLGLVDVPVVIATTLIDAGSAIGEPVLSVIGSGVQLLIDFFNWTGPAGLLGAAIVFAIVVVAYSTYLRTAIEIALDFIPGGGAFIN</sequence>
<keyword evidence="3" id="KW-1185">Reference proteome</keyword>
<evidence type="ECO:0000313" key="2">
    <source>
        <dbReference type="EMBL" id="AUG49517.1"/>
    </source>
</evidence>
<geneLocation type="plasmid" evidence="2 3">
    <name>pNYT2</name>
</geneLocation>
<keyword evidence="1" id="KW-0812">Transmembrane</keyword>
<proteinExistence type="predicted"/>
<keyword evidence="1" id="KW-1133">Transmembrane helix</keyword>
<reference evidence="2 3" key="1">
    <citation type="submission" date="2017-01" db="EMBL/GenBank/DDBJ databases">
        <title>A Red Light-Sensitive Sensory Rhodopsin I From Haloarcula taiwanensis, A New Haloarchaeon Isolated From Taiwan.</title>
        <authorList>
            <person name="Yang C.-S."/>
            <person name="Han Y.-A."/>
            <person name="Chen P.-C."/>
            <person name="Ng W.V."/>
            <person name="Chen T.-W."/>
        </authorList>
    </citation>
    <scope>NUCLEOTIDE SEQUENCE [LARGE SCALE GENOMIC DNA]</scope>
    <source>
        <strain evidence="2 3">Taiwanensis</strain>
        <plasmid evidence="2 3">pNYT2</plasmid>
    </source>
</reference>
<organism evidence="2 3">
    <name type="scientific">Haloarcula taiwanensis</name>
    <dbReference type="NCBI Taxonomy" id="1932004"/>
    <lineage>
        <taxon>Archaea</taxon>
        <taxon>Methanobacteriati</taxon>
        <taxon>Methanobacteriota</taxon>
        <taxon>Stenosarchaea group</taxon>
        <taxon>Halobacteria</taxon>
        <taxon>Halobacteriales</taxon>
        <taxon>Haloarculaceae</taxon>
        <taxon>Haloarcula</taxon>
    </lineage>
</organism>
<dbReference type="OrthoDB" id="222314at2157"/>
<evidence type="ECO:0000313" key="3">
    <source>
        <dbReference type="Proteomes" id="UP000242917"/>
    </source>
</evidence>
<evidence type="ECO:0000256" key="1">
    <source>
        <dbReference type="SAM" id="Phobius"/>
    </source>
</evidence>
<dbReference type="Proteomes" id="UP000242917">
    <property type="component" value="Plasmid pNYT2"/>
</dbReference>
<dbReference type="EMBL" id="CP019157">
    <property type="protein sequence ID" value="AUG49517.1"/>
    <property type="molecule type" value="Genomic_DNA"/>
</dbReference>
<protein>
    <submittedName>
        <fullName evidence="2">Uncharacterized protein</fullName>
    </submittedName>
</protein>
<accession>A0A2H5A4A7</accession>
<keyword evidence="2" id="KW-0614">Plasmid</keyword>
<keyword evidence="1" id="KW-0472">Membrane</keyword>
<name>A0A2H5A4A7_9EURY</name>
<dbReference type="AlphaFoldDB" id="A0A2H5A4A7"/>
<dbReference type="KEGG" id="hta:BVU17_18195"/>
<feature type="transmembrane region" description="Helical" evidence="1">
    <location>
        <begin position="113"/>
        <end position="133"/>
    </location>
</feature>
<gene>
    <name evidence="2" type="ORF">BVU17_18195</name>
</gene>